<feature type="domain" description="BHLH" evidence="6">
    <location>
        <begin position="12"/>
        <end position="68"/>
    </location>
</feature>
<evidence type="ECO:0000256" key="2">
    <source>
        <dbReference type="ARBA" id="ARBA00023015"/>
    </source>
</evidence>
<keyword evidence="4" id="KW-0539">Nucleus</keyword>
<dbReference type="InterPro" id="IPR003650">
    <property type="entry name" value="Orange_dom"/>
</dbReference>
<dbReference type="SUPFAM" id="SSF158457">
    <property type="entry name" value="Orange domain-like"/>
    <property type="match status" value="1"/>
</dbReference>
<dbReference type="SMART" id="SM00353">
    <property type="entry name" value="HLH"/>
    <property type="match status" value="1"/>
</dbReference>
<keyword evidence="2" id="KW-0805">Transcription regulation</keyword>
<dbReference type="CDD" id="cd11410">
    <property type="entry name" value="bHLH_O_HES"/>
    <property type="match status" value="1"/>
</dbReference>
<keyword evidence="3" id="KW-0804">Transcription</keyword>
<reference evidence="7 8" key="1">
    <citation type="submission" date="2016-04" db="EMBL/GenBank/DDBJ databases">
        <title>The genome of Intoshia linei affirms orthonectids as highly simplified spiralians.</title>
        <authorList>
            <person name="Mikhailov K.V."/>
            <person name="Slusarev G.S."/>
            <person name="Nikitin M.A."/>
            <person name="Logacheva M.D."/>
            <person name="Penin A."/>
            <person name="Aleoshin V."/>
            <person name="Panchin Y.V."/>
        </authorList>
    </citation>
    <scope>NUCLEOTIDE SEQUENCE [LARGE SCALE GENOMIC DNA]</scope>
    <source>
        <strain evidence="7">Intl2013</strain>
        <tissue evidence="7">Whole animal</tissue>
    </source>
</reference>
<dbReference type="Proteomes" id="UP000078046">
    <property type="component" value="Unassembled WGS sequence"/>
</dbReference>
<dbReference type="GO" id="GO:0003677">
    <property type="term" value="F:DNA binding"/>
    <property type="evidence" value="ECO:0007669"/>
    <property type="project" value="InterPro"/>
</dbReference>
<protein>
    <submittedName>
        <fullName evidence="7">Hairy and enhancer of split 2</fullName>
    </submittedName>
</protein>
<dbReference type="SUPFAM" id="SSF47459">
    <property type="entry name" value="HLH, helix-loop-helix DNA-binding domain"/>
    <property type="match status" value="1"/>
</dbReference>
<dbReference type="InterPro" id="IPR050370">
    <property type="entry name" value="HES_HEY"/>
</dbReference>
<dbReference type="AlphaFoldDB" id="A0A177BCK4"/>
<gene>
    <name evidence="7" type="ORF">A3Q56_00292</name>
</gene>
<name>A0A177BCK4_9BILA</name>
<dbReference type="Pfam" id="PF07527">
    <property type="entry name" value="Hairy_orange"/>
    <property type="match status" value="1"/>
</dbReference>
<evidence type="ECO:0000313" key="7">
    <source>
        <dbReference type="EMBL" id="OAF71935.1"/>
    </source>
</evidence>
<dbReference type="OrthoDB" id="6085656at2759"/>
<dbReference type="Pfam" id="PF00010">
    <property type="entry name" value="HLH"/>
    <property type="match status" value="1"/>
</dbReference>
<dbReference type="GO" id="GO:0005634">
    <property type="term" value="C:nucleus"/>
    <property type="evidence" value="ECO:0007669"/>
    <property type="project" value="UniProtKB-SubCell"/>
</dbReference>
<dbReference type="EMBL" id="LWCA01000014">
    <property type="protein sequence ID" value="OAF71935.1"/>
    <property type="molecule type" value="Genomic_DNA"/>
</dbReference>
<sequence length="197" mass="23188">MSFNSKEIKKNMIKISKPIMEKKRRARINSSLNQLKSLLTDVIKKELSKSKLEKADILELAVKHMRSLQNNKLKSEHCQNCSYSDASESDVQNYTTNLHLKYHSGFNDCTDQVNRYLEKMESINNEIRINLVRYLKEIINHTNCPFQSLNENLNHFKNSKYSIVHPFHAIDEFTKTEPIEIKTKSITQKSIWRPWDS</sequence>
<dbReference type="Gene3D" id="4.10.280.10">
    <property type="entry name" value="Helix-loop-helix DNA-binding domain"/>
    <property type="match status" value="1"/>
</dbReference>
<evidence type="ECO:0000256" key="3">
    <source>
        <dbReference type="ARBA" id="ARBA00023163"/>
    </source>
</evidence>
<dbReference type="PANTHER" id="PTHR10985">
    <property type="entry name" value="BASIC HELIX-LOOP-HELIX TRANSCRIPTION FACTOR, HES-RELATED"/>
    <property type="match status" value="1"/>
</dbReference>
<dbReference type="Gene3D" id="6.10.250.980">
    <property type="match status" value="1"/>
</dbReference>
<dbReference type="GO" id="GO:0006355">
    <property type="term" value="P:regulation of DNA-templated transcription"/>
    <property type="evidence" value="ECO:0007669"/>
    <property type="project" value="InterPro"/>
</dbReference>
<dbReference type="GO" id="GO:0046983">
    <property type="term" value="F:protein dimerization activity"/>
    <property type="evidence" value="ECO:0007669"/>
    <property type="project" value="InterPro"/>
</dbReference>
<accession>A0A177BCK4</accession>
<keyword evidence="8" id="KW-1185">Reference proteome</keyword>
<evidence type="ECO:0000256" key="1">
    <source>
        <dbReference type="ARBA" id="ARBA00004123"/>
    </source>
</evidence>
<evidence type="ECO:0000256" key="5">
    <source>
        <dbReference type="SAM" id="Coils"/>
    </source>
</evidence>
<proteinExistence type="predicted"/>
<evidence type="ECO:0000256" key="4">
    <source>
        <dbReference type="ARBA" id="ARBA00023242"/>
    </source>
</evidence>
<keyword evidence="5" id="KW-0175">Coiled coil</keyword>
<dbReference type="InterPro" id="IPR011598">
    <property type="entry name" value="bHLH_dom"/>
</dbReference>
<organism evidence="7 8">
    <name type="scientific">Intoshia linei</name>
    <dbReference type="NCBI Taxonomy" id="1819745"/>
    <lineage>
        <taxon>Eukaryota</taxon>
        <taxon>Metazoa</taxon>
        <taxon>Spiralia</taxon>
        <taxon>Lophotrochozoa</taxon>
        <taxon>Mesozoa</taxon>
        <taxon>Orthonectida</taxon>
        <taxon>Rhopaluridae</taxon>
        <taxon>Intoshia</taxon>
    </lineage>
</organism>
<evidence type="ECO:0000259" key="6">
    <source>
        <dbReference type="PROSITE" id="PS50888"/>
    </source>
</evidence>
<dbReference type="InterPro" id="IPR036638">
    <property type="entry name" value="HLH_DNA-bd_sf"/>
</dbReference>
<feature type="coiled-coil region" evidence="5">
    <location>
        <begin position="106"/>
        <end position="137"/>
    </location>
</feature>
<comment type="caution">
    <text evidence="7">The sequence shown here is derived from an EMBL/GenBank/DDBJ whole genome shotgun (WGS) entry which is preliminary data.</text>
</comment>
<evidence type="ECO:0000313" key="8">
    <source>
        <dbReference type="Proteomes" id="UP000078046"/>
    </source>
</evidence>
<comment type="subcellular location">
    <subcellularLocation>
        <location evidence="1">Nucleus</location>
    </subcellularLocation>
</comment>
<dbReference type="PROSITE" id="PS50888">
    <property type="entry name" value="BHLH"/>
    <property type="match status" value="1"/>
</dbReference>